<comment type="caution">
    <text evidence="10">The sequence shown here is derived from an EMBL/GenBank/DDBJ whole genome shotgun (WGS) entry which is preliminary data.</text>
</comment>
<dbReference type="Gene3D" id="3.20.20.70">
    <property type="entry name" value="Aldolase class I"/>
    <property type="match status" value="1"/>
</dbReference>
<dbReference type="RefSeq" id="WP_424605827.1">
    <property type="nucleotide sequence ID" value="NZ_JBNAVA010000007.1"/>
</dbReference>
<feature type="binding site" evidence="8">
    <location>
        <position position="48"/>
    </location>
    <ligand>
        <name>S-adenosyl-L-methionine</name>
        <dbReference type="ChEBI" id="CHEBI:59789"/>
    </ligand>
</feature>
<dbReference type="EMBL" id="PNIN01000024">
    <property type="protein sequence ID" value="PMP72305.1"/>
    <property type="molecule type" value="Genomic_DNA"/>
</dbReference>
<keyword evidence="2 6" id="KW-0949">S-adenosyl-L-methionine</keyword>
<dbReference type="UniPathway" id="UPA00079"/>
<gene>
    <name evidence="6" type="primary">mqnE</name>
    <name evidence="10" type="ORF">C0187_01835</name>
</gene>
<keyword evidence="4 6" id="KW-0408">Iron</keyword>
<feature type="domain" description="Radical SAM core" evidence="9">
    <location>
        <begin position="28"/>
        <end position="260"/>
    </location>
</feature>
<dbReference type="EC" id="2.5.1.120" evidence="6"/>
<comment type="catalytic activity">
    <reaction evidence="6">
        <text>3-[(1-carboxyvinyl)-oxy]benzoate + S-adenosyl-L-methionine + H2O = 6-amino-6-deoxyfutalosine + hydrogencarbonate + L-methionine + H(+)</text>
        <dbReference type="Rhea" id="RHEA:33075"/>
        <dbReference type="ChEBI" id="CHEBI:15377"/>
        <dbReference type="ChEBI" id="CHEBI:15378"/>
        <dbReference type="ChEBI" id="CHEBI:17544"/>
        <dbReference type="ChEBI" id="CHEBI:57844"/>
        <dbReference type="ChEBI" id="CHEBI:59789"/>
        <dbReference type="ChEBI" id="CHEBI:64286"/>
        <dbReference type="ChEBI" id="CHEBI:76981"/>
        <dbReference type="EC" id="2.5.1.120"/>
    </reaction>
</comment>
<dbReference type="SMART" id="SM00729">
    <property type="entry name" value="Elp3"/>
    <property type="match status" value="1"/>
</dbReference>
<evidence type="ECO:0000313" key="11">
    <source>
        <dbReference type="Proteomes" id="UP000242881"/>
    </source>
</evidence>
<dbReference type="SUPFAM" id="SSF102114">
    <property type="entry name" value="Radical SAM enzymes"/>
    <property type="match status" value="1"/>
</dbReference>
<dbReference type="InterPro" id="IPR013785">
    <property type="entry name" value="Aldolase_TIM"/>
</dbReference>
<dbReference type="PANTHER" id="PTHR43076">
    <property type="entry name" value="FO SYNTHASE (COFH)"/>
    <property type="match status" value="1"/>
</dbReference>
<keyword evidence="3 6" id="KW-0479">Metal-binding</keyword>
<dbReference type="SFLD" id="SFLDG01389">
    <property type="entry name" value="menaquinone_synthsis_involved"/>
    <property type="match status" value="2"/>
</dbReference>
<comment type="pathway">
    <text evidence="6">Quinol/quinone metabolism; menaquinone biosynthesis.</text>
</comment>
<evidence type="ECO:0000256" key="2">
    <source>
        <dbReference type="ARBA" id="ARBA00022691"/>
    </source>
</evidence>
<comment type="cofactor">
    <cofactor evidence="6 7">
        <name>[4Fe-4S] cluster</name>
        <dbReference type="ChEBI" id="CHEBI:49883"/>
    </cofactor>
    <text evidence="6 7">Binds 1 [4Fe-4S] cluster. The cluster is coordinated with 3 cysteines and an exchangeable S-adenosyl-L-methionine.</text>
</comment>
<evidence type="ECO:0000313" key="10">
    <source>
        <dbReference type="EMBL" id="PMP72305.1"/>
    </source>
</evidence>
<dbReference type="GO" id="GO:0102573">
    <property type="term" value="F:aminodeoxyfutalosine synthase activity"/>
    <property type="evidence" value="ECO:0007669"/>
    <property type="project" value="UniProtKB-EC"/>
</dbReference>
<evidence type="ECO:0000256" key="3">
    <source>
        <dbReference type="ARBA" id="ARBA00022723"/>
    </source>
</evidence>
<dbReference type="Proteomes" id="UP000242881">
    <property type="component" value="Unassembled WGS sequence"/>
</dbReference>
<keyword evidence="1 6" id="KW-0004">4Fe-4S</keyword>
<dbReference type="InterPro" id="IPR034405">
    <property type="entry name" value="F420"/>
</dbReference>
<dbReference type="PANTHER" id="PTHR43076:SF7">
    <property type="entry name" value="AMINODEOXYFUTALOSINE SYNTHASE"/>
    <property type="match status" value="1"/>
</dbReference>
<proteinExistence type="inferred from homology"/>
<dbReference type="SFLD" id="SFLDF00342">
    <property type="entry name" value="cyclic_dehypoxanthine_futalosi"/>
    <property type="match status" value="1"/>
</dbReference>
<dbReference type="Pfam" id="PF04055">
    <property type="entry name" value="Radical_SAM"/>
    <property type="match status" value="1"/>
</dbReference>
<dbReference type="NCBIfam" id="TIGR00423">
    <property type="entry name" value="CofH family radical SAM protein"/>
    <property type="match status" value="1"/>
</dbReference>
<dbReference type="PIRSF" id="PIRSF004762">
    <property type="entry name" value="CHP00423"/>
    <property type="match status" value="1"/>
</dbReference>
<evidence type="ECO:0000256" key="4">
    <source>
        <dbReference type="ARBA" id="ARBA00023004"/>
    </source>
</evidence>
<dbReference type="AlphaFoldDB" id="A0A2J6WPL6"/>
<dbReference type="GO" id="GO:0005506">
    <property type="term" value="F:iron ion binding"/>
    <property type="evidence" value="ECO:0007669"/>
    <property type="project" value="UniProtKB-UniRule"/>
</dbReference>
<protein>
    <recommendedName>
        <fullName evidence="6">Aminodeoxyfutalosine synthase</fullName>
        <shortName evidence="6">AFL synthase</shortName>
        <shortName evidence="6">Aminofutalosine synthase</shortName>
        <ecNumber evidence="6">2.5.1.120</ecNumber>
    </recommendedName>
    <alternativeName>
        <fullName evidence="6">Menaquinone biosynthetic enzyme MqnE</fullName>
    </alternativeName>
</protein>
<keyword evidence="6" id="KW-0474">Menaquinone biosynthesis</keyword>
<feature type="binding site" evidence="6 7">
    <location>
        <position position="46"/>
    </location>
    <ligand>
        <name>[4Fe-4S] cluster</name>
        <dbReference type="ChEBI" id="CHEBI:49883"/>
        <note>4Fe-4S-S-AdoMet</note>
    </ligand>
</feature>
<dbReference type="InterPro" id="IPR058240">
    <property type="entry name" value="rSAM_sf"/>
</dbReference>
<feature type="binding site" evidence="8">
    <location>
        <position position="153"/>
    </location>
    <ligand>
        <name>S-adenosyl-L-methionine</name>
        <dbReference type="ChEBI" id="CHEBI:59789"/>
    </ligand>
</feature>
<dbReference type="InterPro" id="IPR020050">
    <property type="entry name" value="FO_synthase_su2"/>
</dbReference>
<evidence type="ECO:0000256" key="8">
    <source>
        <dbReference type="PIRSR" id="PIRSR004762-2"/>
    </source>
</evidence>
<dbReference type="GO" id="GO:0051539">
    <property type="term" value="F:4 iron, 4 sulfur cluster binding"/>
    <property type="evidence" value="ECO:0007669"/>
    <property type="project" value="UniProtKB-KW"/>
</dbReference>
<evidence type="ECO:0000256" key="5">
    <source>
        <dbReference type="ARBA" id="ARBA00023014"/>
    </source>
</evidence>
<evidence type="ECO:0000256" key="1">
    <source>
        <dbReference type="ARBA" id="ARBA00022485"/>
    </source>
</evidence>
<dbReference type="CDD" id="cd01335">
    <property type="entry name" value="Radical_SAM"/>
    <property type="match status" value="1"/>
</dbReference>
<reference evidence="10 11" key="1">
    <citation type="submission" date="2018-01" db="EMBL/GenBank/DDBJ databases">
        <title>Metagenomic assembled genomes from two thermal pools in the Uzon Caldera, Kamchatka, Russia.</title>
        <authorList>
            <person name="Wilkins L."/>
            <person name="Ettinger C."/>
        </authorList>
    </citation>
    <scope>NUCLEOTIDE SEQUENCE [LARGE SCALE GENOMIC DNA]</scope>
    <source>
        <strain evidence="10">ZAV-05</strain>
    </source>
</reference>
<comment type="function">
    <text evidence="6">Radical SAM enzyme that catalyzes the addition of the adenosyl radical to the double bond of 3-[(1-carboxyvinyl)oxy]benzoate, leading to aminodeoxyfutalosine (AFL), a key intermediate in the formation of menaquinone (MK, vitamin K2) from chorismate.</text>
</comment>
<dbReference type="PROSITE" id="PS51918">
    <property type="entry name" value="RADICAL_SAM"/>
    <property type="match status" value="1"/>
</dbReference>
<dbReference type="SFLD" id="SFLDS00029">
    <property type="entry name" value="Radical_SAM"/>
    <property type="match status" value="2"/>
</dbReference>
<organism evidence="10 11">
    <name type="scientific">Calditerrivibrio nitroreducens</name>
    <dbReference type="NCBI Taxonomy" id="477976"/>
    <lineage>
        <taxon>Bacteria</taxon>
        <taxon>Pseudomonadati</taxon>
        <taxon>Deferribacterota</taxon>
        <taxon>Deferribacteres</taxon>
        <taxon>Deferribacterales</taxon>
        <taxon>Calditerrivibrionaceae</taxon>
    </lineage>
</organism>
<keyword evidence="5 6" id="KW-0411">Iron-sulfur</keyword>
<dbReference type="GO" id="GO:0009234">
    <property type="term" value="P:menaquinone biosynthetic process"/>
    <property type="evidence" value="ECO:0007669"/>
    <property type="project" value="UniProtKB-UniRule"/>
</dbReference>
<sequence>MKSLFKEDIINLGKKAFEIKRSLWGDKVFFVKNIHLNYTNICINGCKFCAFAKDESDADAYEYSINDVIEYLKQNCAYCKEVHIVGGLHPHFKFDYYLNMLRAIKSNFPCIAVKAFSAVEIDYFTKISGLSTEKVLIKLKDAGLDMMPGGGAEIFAAGTRNEICPEKISAERWLEIMEIAHNHGIRTNATMLYGHIESEDDVIDHLLKLRKLQEKTGGFNAFIPLSFHPENTFLSHLYPSTGVEDIKIISISRIILDNIPHIKGYWVMLGEKTAQVALYFGADDLDGTIVKEKITHSAGASSKEGLTESELIYMIKSAGFIPVERDSFYNEVKVY</sequence>
<feature type="binding site" evidence="8">
    <location>
        <position position="117"/>
    </location>
    <ligand>
        <name>(3R)-3-methyl-D-ornithine</name>
        <dbReference type="ChEBI" id="CHEBI:64642"/>
    </ligand>
</feature>
<evidence type="ECO:0000259" key="9">
    <source>
        <dbReference type="PROSITE" id="PS51918"/>
    </source>
</evidence>
<keyword evidence="6" id="KW-0808">Transferase</keyword>
<feature type="binding site" evidence="6 7">
    <location>
        <position position="42"/>
    </location>
    <ligand>
        <name>[4Fe-4S] cluster</name>
        <dbReference type="ChEBI" id="CHEBI:49883"/>
        <note>4Fe-4S-S-AdoMet</note>
    </ligand>
</feature>
<dbReference type="HAMAP" id="MF_00993">
    <property type="entry name" value="MqnE"/>
    <property type="match status" value="1"/>
</dbReference>
<dbReference type="SFLD" id="SFLDF00343">
    <property type="entry name" value="aminofutalosine_synthase_(mqnE"/>
    <property type="match status" value="1"/>
</dbReference>
<comment type="similarity">
    <text evidence="6">Belongs to the radical SAM superfamily. MqnE family.</text>
</comment>
<evidence type="ECO:0000256" key="6">
    <source>
        <dbReference type="HAMAP-Rule" id="MF_00993"/>
    </source>
</evidence>
<name>A0A2J6WPL6_9BACT</name>
<feature type="binding site" evidence="6 7">
    <location>
        <position position="49"/>
    </location>
    <ligand>
        <name>[4Fe-4S] cluster</name>
        <dbReference type="ChEBI" id="CHEBI:49883"/>
        <note>4Fe-4S-S-AdoMet</note>
    </ligand>
</feature>
<dbReference type="InterPro" id="IPR045567">
    <property type="entry name" value="CofH/MnqC-like_C"/>
</dbReference>
<dbReference type="InterPro" id="IPR022432">
    <property type="entry name" value="MqnE"/>
</dbReference>
<evidence type="ECO:0000256" key="7">
    <source>
        <dbReference type="PIRSR" id="PIRSR004762-1"/>
    </source>
</evidence>
<dbReference type="Pfam" id="PF19288">
    <property type="entry name" value="CofH_C"/>
    <property type="match status" value="1"/>
</dbReference>
<dbReference type="NCBIfam" id="TIGR03700">
    <property type="entry name" value="mena_SCO4494"/>
    <property type="match status" value="1"/>
</dbReference>
<dbReference type="InterPro" id="IPR006638">
    <property type="entry name" value="Elp3/MiaA/NifB-like_rSAM"/>
</dbReference>
<dbReference type="InterPro" id="IPR007197">
    <property type="entry name" value="rSAM"/>
</dbReference>
<dbReference type="GO" id="GO:0044689">
    <property type="term" value="F:7,8-didemethyl-8-hydroxy-5-deazariboflavin synthase activity"/>
    <property type="evidence" value="ECO:0007669"/>
    <property type="project" value="TreeGrafter"/>
</dbReference>
<dbReference type="SFLD" id="SFLDG01064">
    <property type="entry name" value="F420__menaquinone_cofactor_bio"/>
    <property type="match status" value="2"/>
</dbReference>
<accession>A0A2J6WPL6</accession>